<accession>A0ACA9PA10</accession>
<keyword evidence="2" id="KW-1185">Reference proteome</keyword>
<name>A0ACA9PA10_9GLOM</name>
<evidence type="ECO:0000313" key="2">
    <source>
        <dbReference type="Proteomes" id="UP000789525"/>
    </source>
</evidence>
<gene>
    <name evidence="1" type="ORF">ACOLOM_LOCUS10196</name>
</gene>
<protein>
    <submittedName>
        <fullName evidence="1">7305_t:CDS:1</fullName>
    </submittedName>
</protein>
<organism evidence="1 2">
    <name type="scientific">Acaulospora colombiana</name>
    <dbReference type="NCBI Taxonomy" id="27376"/>
    <lineage>
        <taxon>Eukaryota</taxon>
        <taxon>Fungi</taxon>
        <taxon>Fungi incertae sedis</taxon>
        <taxon>Mucoromycota</taxon>
        <taxon>Glomeromycotina</taxon>
        <taxon>Glomeromycetes</taxon>
        <taxon>Diversisporales</taxon>
        <taxon>Acaulosporaceae</taxon>
        <taxon>Acaulospora</taxon>
    </lineage>
</organism>
<comment type="caution">
    <text evidence="1">The sequence shown here is derived from an EMBL/GenBank/DDBJ whole genome shotgun (WGS) entry which is preliminary data.</text>
</comment>
<reference evidence="1" key="1">
    <citation type="submission" date="2021-06" db="EMBL/GenBank/DDBJ databases">
        <authorList>
            <person name="Kallberg Y."/>
            <person name="Tangrot J."/>
            <person name="Rosling A."/>
        </authorList>
    </citation>
    <scope>NUCLEOTIDE SEQUENCE</scope>
    <source>
        <strain evidence="1">CL356</strain>
    </source>
</reference>
<dbReference type="Proteomes" id="UP000789525">
    <property type="component" value="Unassembled WGS sequence"/>
</dbReference>
<feature type="non-terminal residue" evidence="1">
    <location>
        <position position="139"/>
    </location>
</feature>
<proteinExistence type="predicted"/>
<sequence>MLDWPSRHWPASALQTVMVWAPRTAREGKEKALSTISRTGGKEAYHIRCGGSGDVRGSLRLSSSQSTKLCAGGEEGGGENQRSTRDNGASGASPNGALDYVSHAPYLEEQAVVATTLDKVSLVSPNCSKCHSKNDGLAS</sequence>
<evidence type="ECO:0000313" key="1">
    <source>
        <dbReference type="EMBL" id="CAG8699954.1"/>
    </source>
</evidence>
<dbReference type="EMBL" id="CAJVPT010032031">
    <property type="protein sequence ID" value="CAG8699954.1"/>
    <property type="molecule type" value="Genomic_DNA"/>
</dbReference>